<dbReference type="EMBL" id="GBXM01069266">
    <property type="protein sequence ID" value="JAH39311.1"/>
    <property type="molecule type" value="Transcribed_RNA"/>
</dbReference>
<accession>A0A0E9S7U7</accession>
<dbReference type="AlphaFoldDB" id="A0A0E9S7U7"/>
<name>A0A0E9S7U7_ANGAN</name>
<reference evidence="1" key="1">
    <citation type="submission" date="2014-11" db="EMBL/GenBank/DDBJ databases">
        <authorList>
            <person name="Amaro Gonzalez C."/>
        </authorList>
    </citation>
    <scope>NUCLEOTIDE SEQUENCE</scope>
</reference>
<organism evidence="1">
    <name type="scientific">Anguilla anguilla</name>
    <name type="common">European freshwater eel</name>
    <name type="synonym">Muraena anguilla</name>
    <dbReference type="NCBI Taxonomy" id="7936"/>
    <lineage>
        <taxon>Eukaryota</taxon>
        <taxon>Metazoa</taxon>
        <taxon>Chordata</taxon>
        <taxon>Craniata</taxon>
        <taxon>Vertebrata</taxon>
        <taxon>Euteleostomi</taxon>
        <taxon>Actinopterygii</taxon>
        <taxon>Neopterygii</taxon>
        <taxon>Teleostei</taxon>
        <taxon>Anguilliformes</taxon>
        <taxon>Anguillidae</taxon>
        <taxon>Anguilla</taxon>
    </lineage>
</organism>
<proteinExistence type="predicted"/>
<reference evidence="1" key="2">
    <citation type="journal article" date="2015" name="Fish Shellfish Immunol.">
        <title>Early steps in the European eel (Anguilla anguilla)-Vibrio vulnificus interaction in the gills: Role of the RtxA13 toxin.</title>
        <authorList>
            <person name="Callol A."/>
            <person name="Pajuelo D."/>
            <person name="Ebbesson L."/>
            <person name="Teles M."/>
            <person name="MacKenzie S."/>
            <person name="Amaro C."/>
        </authorList>
    </citation>
    <scope>NUCLEOTIDE SEQUENCE</scope>
</reference>
<evidence type="ECO:0000313" key="1">
    <source>
        <dbReference type="EMBL" id="JAH36618.1"/>
    </source>
</evidence>
<protein>
    <submittedName>
        <fullName evidence="1">Uncharacterized protein</fullName>
    </submittedName>
</protein>
<dbReference type="EMBL" id="GBXM01071959">
    <property type="protein sequence ID" value="JAH36618.1"/>
    <property type="molecule type" value="Transcribed_RNA"/>
</dbReference>
<sequence>MICYTVSMAAIVGTAVCVHNLMREYLFKYLVSYHFE</sequence>